<evidence type="ECO:0000256" key="2">
    <source>
        <dbReference type="SAM" id="Phobius"/>
    </source>
</evidence>
<dbReference type="AlphaFoldDB" id="A0A0N4XJ23"/>
<organism evidence="6">
    <name type="scientific">Nippostrongylus brasiliensis</name>
    <name type="common">Rat hookworm</name>
    <dbReference type="NCBI Taxonomy" id="27835"/>
    <lineage>
        <taxon>Eukaryota</taxon>
        <taxon>Metazoa</taxon>
        <taxon>Ecdysozoa</taxon>
        <taxon>Nematoda</taxon>
        <taxon>Chromadorea</taxon>
        <taxon>Rhabditida</taxon>
        <taxon>Rhabditina</taxon>
        <taxon>Rhabditomorpha</taxon>
        <taxon>Strongyloidea</taxon>
        <taxon>Heligmosomidae</taxon>
        <taxon>Nippostrongylus</taxon>
    </lineage>
</organism>
<feature type="transmembrane region" description="Helical" evidence="2">
    <location>
        <begin position="6"/>
        <end position="29"/>
    </location>
</feature>
<reference evidence="6" key="1">
    <citation type="submission" date="2017-02" db="UniProtKB">
        <authorList>
            <consortium name="WormBaseParasite"/>
        </authorList>
    </citation>
    <scope>IDENTIFICATION</scope>
</reference>
<keyword evidence="2" id="KW-0472">Membrane</keyword>
<dbReference type="WBParaSite" id="NBR_0000252501-mRNA-1">
    <property type="protein sequence ID" value="NBR_0000252501-mRNA-1"/>
    <property type="gene ID" value="NBR_0000252501"/>
</dbReference>
<sequence length="75" mass="8425">MAAGGIIIISTTMFFRFFFALLLISAVAAEGYLKKCKDSATSDYCNRHKALGDCDSSHRMHRVMKDRCYKTCGFC</sequence>
<dbReference type="EMBL" id="UYSL01002947">
    <property type="protein sequence ID" value="VDL66116.1"/>
    <property type="molecule type" value="Genomic_DNA"/>
</dbReference>
<dbReference type="InterPro" id="IPR003582">
    <property type="entry name" value="ShKT_dom"/>
</dbReference>
<accession>A0A0N4XJ23</accession>
<name>A0A0N4XJ23_NIPBR</name>
<feature type="domain" description="ShKT" evidence="3">
    <location>
        <begin position="36"/>
        <end position="75"/>
    </location>
</feature>
<dbReference type="Pfam" id="PF01549">
    <property type="entry name" value="ShK"/>
    <property type="match status" value="1"/>
</dbReference>
<keyword evidence="2" id="KW-1133">Transmembrane helix</keyword>
<proteinExistence type="predicted"/>
<evidence type="ECO:0000313" key="6">
    <source>
        <dbReference type="WBParaSite" id="NBR_0000252501-mRNA-1"/>
    </source>
</evidence>
<dbReference type="Gene3D" id="1.10.10.1940">
    <property type="match status" value="1"/>
</dbReference>
<evidence type="ECO:0000313" key="4">
    <source>
        <dbReference type="EMBL" id="VDL66116.1"/>
    </source>
</evidence>
<evidence type="ECO:0000259" key="3">
    <source>
        <dbReference type="PROSITE" id="PS51670"/>
    </source>
</evidence>
<evidence type="ECO:0000256" key="1">
    <source>
        <dbReference type="PROSITE-ProRule" id="PRU01005"/>
    </source>
</evidence>
<dbReference type="Proteomes" id="UP000271162">
    <property type="component" value="Unassembled WGS sequence"/>
</dbReference>
<protein>
    <submittedName>
        <fullName evidence="6">ShKT domain-containing protein</fullName>
    </submittedName>
</protein>
<comment type="caution">
    <text evidence="1">Lacks conserved residue(s) required for the propagation of feature annotation.</text>
</comment>
<keyword evidence="2" id="KW-0812">Transmembrane</keyword>
<gene>
    <name evidence="4" type="ORF">NBR_LOCUS2527</name>
</gene>
<dbReference type="PROSITE" id="PS51670">
    <property type="entry name" value="SHKT"/>
    <property type="match status" value="1"/>
</dbReference>
<evidence type="ECO:0000313" key="5">
    <source>
        <dbReference type="Proteomes" id="UP000271162"/>
    </source>
</evidence>
<keyword evidence="5" id="KW-1185">Reference proteome</keyword>
<reference evidence="4 5" key="2">
    <citation type="submission" date="2018-11" db="EMBL/GenBank/DDBJ databases">
        <authorList>
            <consortium name="Pathogen Informatics"/>
        </authorList>
    </citation>
    <scope>NUCLEOTIDE SEQUENCE [LARGE SCALE GENOMIC DNA]</scope>
</reference>